<dbReference type="Pfam" id="PF21771">
    <property type="entry name" value="CFAP58_CC"/>
    <property type="match status" value="1"/>
</dbReference>
<feature type="coiled-coil region" evidence="2">
    <location>
        <begin position="130"/>
        <end position="164"/>
    </location>
</feature>
<dbReference type="Proteomes" id="UP000265618">
    <property type="component" value="Unassembled WGS sequence"/>
</dbReference>
<keyword evidence="1 2" id="KW-0175">Coiled coil</keyword>
<evidence type="ECO:0000259" key="3">
    <source>
        <dbReference type="Pfam" id="PF21771"/>
    </source>
</evidence>
<dbReference type="InterPro" id="IPR049270">
    <property type="entry name" value="CFAP58_CC"/>
</dbReference>
<protein>
    <recommendedName>
        <fullName evidence="3">Cilia- and flagella-associated protein 58 central coiled coil domain-containing protein</fullName>
    </recommendedName>
</protein>
<dbReference type="EMBL" id="BDIP01000224">
    <property type="protein sequence ID" value="GIQ80704.1"/>
    <property type="molecule type" value="Genomic_DNA"/>
</dbReference>
<keyword evidence="5" id="KW-1185">Reference proteome</keyword>
<evidence type="ECO:0000256" key="2">
    <source>
        <dbReference type="SAM" id="Coils"/>
    </source>
</evidence>
<accession>A0A9K3CS50</accession>
<dbReference type="PANTHER" id="PTHR32083">
    <property type="entry name" value="CILIA AND FLAGELLA-ASSOCIATED PROTEIN 58-RELATED"/>
    <property type="match status" value="1"/>
</dbReference>
<feature type="domain" description="Cilia- and flagella-associated protein 58 central coiled coil" evidence="3">
    <location>
        <begin position="14"/>
        <end position="221"/>
    </location>
</feature>
<reference evidence="4 5" key="1">
    <citation type="journal article" date="2018" name="PLoS ONE">
        <title>The draft genome of Kipferlia bialata reveals reductive genome evolution in fornicate parasites.</title>
        <authorList>
            <person name="Tanifuji G."/>
            <person name="Takabayashi S."/>
            <person name="Kume K."/>
            <person name="Takagi M."/>
            <person name="Nakayama T."/>
            <person name="Kamikawa R."/>
            <person name="Inagaki Y."/>
            <person name="Hashimoto T."/>
        </authorList>
    </citation>
    <scope>NUCLEOTIDE SEQUENCE [LARGE SCALE GENOMIC DNA]</scope>
    <source>
        <strain evidence="4">NY0173</strain>
    </source>
</reference>
<evidence type="ECO:0000313" key="4">
    <source>
        <dbReference type="EMBL" id="GIQ80704.1"/>
    </source>
</evidence>
<organism evidence="4 5">
    <name type="scientific">Kipferlia bialata</name>
    <dbReference type="NCBI Taxonomy" id="797122"/>
    <lineage>
        <taxon>Eukaryota</taxon>
        <taxon>Metamonada</taxon>
        <taxon>Carpediemonas-like organisms</taxon>
        <taxon>Kipferlia</taxon>
    </lineage>
</organism>
<gene>
    <name evidence="4" type="ORF">KIPB_001542</name>
</gene>
<dbReference type="Gene3D" id="1.20.58.60">
    <property type="match status" value="1"/>
</dbReference>
<sequence>MHRLRQNREELRLTVAALKLRDNHVKDLGHHLGDIERQLRQFTVLYDKVKSQRNKFNSLTQQAKQAILETAEKLGILENEVALLSDEALKKGHTLSSLTQEREGIVTECDALRQDVGKNTRVLGESHEQLRACISELDRLTGVISSLEEEISSLRSQYTGSIEERNFTGVQLIDRNDELAVLYERFNVREKVLRESDRLLADRDQDLRVLSIQTKDLERAIDVTRRQAAEASTLKAEHQGLLDELVQAKEETERLAHRARDTGTENRMLQLPGEQPDLTKLVEKAQDLEQRITDKKEAFLERQVVLDELGKLEAEIRSTIKERRQDMEPVRMAVSRLQAALHKKTKQLQALVSETSMFQMMTLALHREGDTLRAEVTEQRERFEDGLPPTDEAEQEWLRMEQTRLDAIRQQASIREN</sequence>
<evidence type="ECO:0000256" key="1">
    <source>
        <dbReference type="ARBA" id="ARBA00023054"/>
    </source>
</evidence>
<dbReference type="OrthoDB" id="10262929at2759"/>
<dbReference type="GO" id="GO:0005856">
    <property type="term" value="C:cytoskeleton"/>
    <property type="evidence" value="ECO:0007669"/>
    <property type="project" value="TreeGrafter"/>
</dbReference>
<dbReference type="AlphaFoldDB" id="A0A9K3CS50"/>
<name>A0A9K3CS50_9EUKA</name>
<comment type="caution">
    <text evidence="4">The sequence shown here is derived from an EMBL/GenBank/DDBJ whole genome shotgun (WGS) entry which is preliminary data.</text>
</comment>
<evidence type="ECO:0000313" key="5">
    <source>
        <dbReference type="Proteomes" id="UP000265618"/>
    </source>
</evidence>
<proteinExistence type="predicted"/>
<dbReference type="PANTHER" id="PTHR32083:SF34">
    <property type="entry name" value="COILED-COIL DOMAIN-CONTAINING PROTEIN 146"/>
    <property type="match status" value="1"/>
</dbReference>
<feature type="coiled-coil region" evidence="2">
    <location>
        <begin position="231"/>
        <end position="298"/>
    </location>
</feature>